<gene>
    <name evidence="1" type="ORF">SRL2020028_59840</name>
</gene>
<protein>
    <submittedName>
        <fullName evidence="1">Uncharacterized protein</fullName>
    </submittedName>
</protein>
<comment type="caution">
    <text evidence="1">The sequence shown here is derived from an EMBL/GenBank/DDBJ whole genome shotgun (WGS) entry which is preliminary data.</text>
</comment>
<evidence type="ECO:0000313" key="1">
    <source>
        <dbReference type="EMBL" id="GLB86728.1"/>
    </source>
</evidence>
<evidence type="ECO:0000313" key="2">
    <source>
        <dbReference type="Proteomes" id="UP001165663"/>
    </source>
</evidence>
<dbReference type="EMBL" id="BRXE01000174">
    <property type="protein sequence ID" value="GLB86728.1"/>
    <property type="molecule type" value="Genomic_DNA"/>
</dbReference>
<dbReference type="AlphaFoldDB" id="A0AA37Q1V1"/>
<proteinExistence type="predicted"/>
<accession>A0AA37Q1V1</accession>
<dbReference type="Proteomes" id="UP001165663">
    <property type="component" value="Unassembled WGS sequence"/>
</dbReference>
<organism evidence="1 2">
    <name type="scientific">Mycobacterium kiyosense</name>
    <dbReference type="NCBI Taxonomy" id="2871094"/>
    <lineage>
        <taxon>Bacteria</taxon>
        <taxon>Bacillati</taxon>
        <taxon>Actinomycetota</taxon>
        <taxon>Actinomycetes</taxon>
        <taxon>Mycobacteriales</taxon>
        <taxon>Mycobacteriaceae</taxon>
        <taxon>Mycobacterium</taxon>
    </lineage>
</organism>
<name>A0AA37Q1V1_9MYCO</name>
<reference evidence="1" key="1">
    <citation type="submission" date="2022-07" db="EMBL/GenBank/DDBJ databases">
        <title>Mycobacterium kiyosense sp. nov., scotochromogenic slow-glowing species isolated from respiratory specimens.</title>
        <authorList>
            <person name="Fukano H."/>
            <person name="Kazumi Y."/>
            <person name="Sakagami N."/>
            <person name="Ato M."/>
            <person name="Mitarai S."/>
            <person name="Hoshino Y."/>
        </authorList>
    </citation>
    <scope>NUCLEOTIDE SEQUENCE</scope>
    <source>
        <strain evidence="1">SRL2020-028</strain>
    </source>
</reference>
<sequence length="164" mass="17768">MRVLDEIVRAGGHATPQTECRFKNAPVFAYLPHPRSLRFAMDLARGYSLVAVEGSVFPLSGWAAGADAISLPIKSVSSHSIPDQVRRDLDTVILYGGHNDWAGTDEKRYARSSLIAHVRAGMLDPCQAASYAISQGVSALGAKRLRELLRSENHDLGSRGPSEI</sequence>